<accession>A0ACA9NFR4</accession>
<reference evidence="1" key="1">
    <citation type="submission" date="2021-06" db="EMBL/GenBank/DDBJ databases">
        <authorList>
            <person name="Kallberg Y."/>
            <person name="Tangrot J."/>
            <person name="Rosling A."/>
        </authorList>
    </citation>
    <scope>NUCLEOTIDE SEQUENCE</scope>
    <source>
        <strain evidence="1">MA461A</strain>
    </source>
</reference>
<evidence type="ECO:0000313" key="2">
    <source>
        <dbReference type="Proteomes" id="UP000789920"/>
    </source>
</evidence>
<feature type="non-terminal residue" evidence="1">
    <location>
        <position position="1"/>
    </location>
</feature>
<keyword evidence="2" id="KW-1185">Reference proteome</keyword>
<name>A0ACA9NFR4_9GLOM</name>
<protein>
    <submittedName>
        <fullName evidence="1">34598_t:CDS:1</fullName>
    </submittedName>
</protein>
<gene>
    <name evidence="1" type="ORF">RPERSI_LOCUS7741</name>
</gene>
<proteinExistence type="predicted"/>
<comment type="caution">
    <text evidence="1">The sequence shown here is derived from an EMBL/GenBank/DDBJ whole genome shotgun (WGS) entry which is preliminary data.</text>
</comment>
<dbReference type="EMBL" id="CAJVQC010013366">
    <property type="protein sequence ID" value="CAG8647636.1"/>
    <property type="molecule type" value="Genomic_DNA"/>
</dbReference>
<sequence>EVILCIKELPKEFYSKAIEIFANKALEKKQDDVDKVIRLFDKFIIENTVDKSVFMEGFTATVEFLIDIGADAPKSYTFTGQLFNGARLDLKDASDLLKPLSEIDDKGLEKVMTGYLTALKASTSEQVIARKMKESGFDFKSIFPKKSINDINKFLEDIVSTSTL</sequence>
<evidence type="ECO:0000313" key="1">
    <source>
        <dbReference type="EMBL" id="CAG8647636.1"/>
    </source>
</evidence>
<organism evidence="1 2">
    <name type="scientific">Racocetra persica</name>
    <dbReference type="NCBI Taxonomy" id="160502"/>
    <lineage>
        <taxon>Eukaryota</taxon>
        <taxon>Fungi</taxon>
        <taxon>Fungi incertae sedis</taxon>
        <taxon>Mucoromycota</taxon>
        <taxon>Glomeromycotina</taxon>
        <taxon>Glomeromycetes</taxon>
        <taxon>Diversisporales</taxon>
        <taxon>Gigasporaceae</taxon>
        <taxon>Racocetra</taxon>
    </lineage>
</organism>
<dbReference type="Proteomes" id="UP000789920">
    <property type="component" value="Unassembled WGS sequence"/>
</dbReference>